<reference evidence="9 10" key="1">
    <citation type="journal article" date="2015" name="Antonie Van Leeuwenhoek">
        <title>Bosea vaviloviae sp. nov., a new species of slow-growing rhizobia isolated from nodules of the relict species Vavilovia formosa (Stev.) Fed.</title>
        <authorList>
            <person name="Safronova V.I."/>
            <person name="Kuznetsova I.G."/>
            <person name="Sazanova A.L."/>
            <person name="Kimeklis A.K."/>
            <person name="Belimov A.A."/>
            <person name="Andronov E.E."/>
            <person name="Pinaev A.G."/>
            <person name="Chizhevskaya E.P."/>
            <person name="Pukhaev A.R."/>
            <person name="Popov K.P."/>
            <person name="Willems A."/>
            <person name="Tikhonovich I.A."/>
        </authorList>
    </citation>
    <scope>NUCLEOTIDE SEQUENCE [LARGE SCALE GENOMIC DNA]</scope>
    <source>
        <strain evidence="9 10">Vaf18</strain>
    </source>
</reference>
<dbReference type="PANTHER" id="PTHR30381">
    <property type="entry name" value="FLAGELLAR P-RING PERIPLASMIC PROTEIN FLGI"/>
    <property type="match status" value="1"/>
</dbReference>
<keyword evidence="4 8" id="KW-0732">Signal</keyword>
<dbReference type="PANTHER" id="PTHR30381:SF0">
    <property type="entry name" value="FLAGELLAR P-RING PROTEIN"/>
    <property type="match status" value="1"/>
</dbReference>
<dbReference type="STRING" id="1526658.BHK69_01080"/>
<sequence precursor="true">MALRSRLVAFICTLMVAVQGAAPAGATVRIKDIAGLQGVRDNQLVGYGLVIGLQGTGDSVRNSPFTGQALQSMLDRLGVNVRNSTLRTRNVAAVIVTADLPPFAGRGSRIDVSVASMGDATSLLGGTLVVTSLLAADGQTYALAQGRLNVSGFSVQGEAERVTQGVATAARIPGGALVERQVADQLASLHVLSLELRNPDFVTAERVAGAINAFSRERYKSTVAFALDHRTISLTRPVNLSTTRFIAEIERLTLEPDSPARVVVDERTGTVVIGRDVKISTVAVTHGNLTVRVTETPTVSQPEPFSNGETVVVPRTTVTATQGGTGRLAIINGANLHTLMRGLNQIGLKPAGIIAILQAIKTAGALQADLVVQ</sequence>
<dbReference type="AlphaFoldDB" id="A0A1D7TVY1"/>
<keyword evidence="10" id="KW-1185">Reference proteome</keyword>
<dbReference type="EMBL" id="CP017147">
    <property type="protein sequence ID" value="AOO79272.1"/>
    <property type="molecule type" value="Genomic_DNA"/>
</dbReference>
<dbReference type="PRINTS" id="PR01010">
    <property type="entry name" value="FLGPRINGFLGI"/>
</dbReference>
<evidence type="ECO:0000256" key="7">
    <source>
        <dbReference type="ARBA" id="ARBA00032344"/>
    </source>
</evidence>
<evidence type="ECO:0000256" key="3">
    <source>
        <dbReference type="ARBA" id="ARBA00019515"/>
    </source>
</evidence>
<dbReference type="OrthoDB" id="9786431at2"/>
<keyword evidence="6 8" id="KW-0975">Bacterial flagellum</keyword>
<evidence type="ECO:0000313" key="10">
    <source>
        <dbReference type="Proteomes" id="UP000094969"/>
    </source>
</evidence>
<keyword evidence="9" id="KW-0969">Cilium</keyword>
<proteinExistence type="inferred from homology"/>
<dbReference type="RefSeq" id="WP_069688496.1">
    <property type="nucleotide sequence ID" value="NZ_CP017147.1"/>
</dbReference>
<keyword evidence="9" id="KW-0966">Cell projection</keyword>
<protein>
    <recommendedName>
        <fullName evidence="3 8">Flagellar P-ring protein</fullName>
    </recommendedName>
    <alternativeName>
        <fullName evidence="7 8">Basal body P-ring protein</fullName>
    </alternativeName>
</protein>
<dbReference type="Proteomes" id="UP000094969">
    <property type="component" value="Chromosome"/>
</dbReference>
<dbReference type="Pfam" id="PF02119">
    <property type="entry name" value="FlgI"/>
    <property type="match status" value="1"/>
</dbReference>
<evidence type="ECO:0000256" key="1">
    <source>
        <dbReference type="ARBA" id="ARBA00002591"/>
    </source>
</evidence>
<dbReference type="GO" id="GO:0071973">
    <property type="term" value="P:bacterial-type flagellum-dependent cell motility"/>
    <property type="evidence" value="ECO:0007669"/>
    <property type="project" value="InterPro"/>
</dbReference>
<dbReference type="KEGG" id="bvv:BHK69_01080"/>
<feature type="chain" id="PRO_5009354182" description="Flagellar P-ring protein" evidence="8">
    <location>
        <begin position="21"/>
        <end position="373"/>
    </location>
</feature>
<comment type="function">
    <text evidence="1 8">Assembles around the rod to form the L-ring and probably protects the motor/basal body from shearing forces during rotation.</text>
</comment>
<comment type="similarity">
    <text evidence="8">Belongs to the FlgI family.</text>
</comment>
<evidence type="ECO:0000313" key="9">
    <source>
        <dbReference type="EMBL" id="AOO79272.1"/>
    </source>
</evidence>
<name>A0A1D7TVY1_9HYPH</name>
<evidence type="ECO:0000256" key="4">
    <source>
        <dbReference type="ARBA" id="ARBA00022729"/>
    </source>
</evidence>
<evidence type="ECO:0000256" key="6">
    <source>
        <dbReference type="ARBA" id="ARBA00023143"/>
    </source>
</evidence>
<gene>
    <name evidence="8" type="primary">flgI</name>
    <name evidence="9" type="ORF">BHK69_01080</name>
</gene>
<keyword evidence="5" id="KW-0574">Periplasm</keyword>
<feature type="signal peptide" evidence="8">
    <location>
        <begin position="1"/>
        <end position="20"/>
    </location>
</feature>
<dbReference type="NCBIfam" id="NF009430">
    <property type="entry name" value="PRK12789.1"/>
    <property type="match status" value="1"/>
</dbReference>
<evidence type="ECO:0000256" key="2">
    <source>
        <dbReference type="ARBA" id="ARBA00004117"/>
    </source>
</evidence>
<comment type="subunit">
    <text evidence="8">The basal body constitutes a major portion of the flagellar organelle and consists of four rings (L,P,S, and M) mounted on a central rod.</text>
</comment>
<comment type="subcellular location">
    <subcellularLocation>
        <location evidence="2 8">Bacterial flagellum basal body</location>
    </subcellularLocation>
</comment>
<dbReference type="NCBIfam" id="NF003676">
    <property type="entry name" value="PRK05303.1"/>
    <property type="match status" value="1"/>
</dbReference>
<accession>A0A1D7TVY1</accession>
<dbReference type="GO" id="GO:0009428">
    <property type="term" value="C:bacterial-type flagellum basal body, distal rod, P ring"/>
    <property type="evidence" value="ECO:0007669"/>
    <property type="project" value="InterPro"/>
</dbReference>
<dbReference type="GO" id="GO:0005198">
    <property type="term" value="F:structural molecule activity"/>
    <property type="evidence" value="ECO:0007669"/>
    <property type="project" value="InterPro"/>
</dbReference>
<evidence type="ECO:0000256" key="8">
    <source>
        <dbReference type="HAMAP-Rule" id="MF_00416"/>
    </source>
</evidence>
<evidence type="ECO:0000256" key="5">
    <source>
        <dbReference type="ARBA" id="ARBA00022764"/>
    </source>
</evidence>
<dbReference type="InterPro" id="IPR001782">
    <property type="entry name" value="Flag_FlgI"/>
</dbReference>
<dbReference type="GO" id="GO:0030288">
    <property type="term" value="C:outer membrane-bounded periplasmic space"/>
    <property type="evidence" value="ECO:0007669"/>
    <property type="project" value="InterPro"/>
</dbReference>
<dbReference type="HAMAP" id="MF_00416">
    <property type="entry name" value="FlgI"/>
    <property type="match status" value="1"/>
</dbReference>
<keyword evidence="9" id="KW-0282">Flagellum</keyword>
<organism evidence="9 10">
    <name type="scientific">Bosea vaviloviae</name>
    <dbReference type="NCBI Taxonomy" id="1526658"/>
    <lineage>
        <taxon>Bacteria</taxon>
        <taxon>Pseudomonadati</taxon>
        <taxon>Pseudomonadota</taxon>
        <taxon>Alphaproteobacteria</taxon>
        <taxon>Hyphomicrobiales</taxon>
        <taxon>Boseaceae</taxon>
        <taxon>Bosea</taxon>
    </lineage>
</organism>